<evidence type="ECO:0000313" key="5">
    <source>
        <dbReference type="EMBL" id="MFC4386601.1"/>
    </source>
</evidence>
<reference evidence="6" key="1">
    <citation type="journal article" date="2019" name="Int. J. Syst. Evol. Microbiol.">
        <title>The Global Catalogue of Microorganisms (GCM) 10K type strain sequencing project: providing services to taxonomists for standard genome sequencing and annotation.</title>
        <authorList>
            <consortium name="The Broad Institute Genomics Platform"/>
            <consortium name="The Broad Institute Genome Sequencing Center for Infectious Disease"/>
            <person name="Wu L."/>
            <person name="Ma J."/>
        </authorList>
    </citation>
    <scope>NUCLEOTIDE SEQUENCE [LARGE SCALE GENOMIC DNA]</scope>
    <source>
        <strain evidence="6">KACC 14058</strain>
    </source>
</reference>
<organism evidence="5 6">
    <name type="scientific">Gracilibacillus marinus</name>
    <dbReference type="NCBI Taxonomy" id="630535"/>
    <lineage>
        <taxon>Bacteria</taxon>
        <taxon>Bacillati</taxon>
        <taxon>Bacillota</taxon>
        <taxon>Bacilli</taxon>
        <taxon>Bacillales</taxon>
        <taxon>Bacillaceae</taxon>
        <taxon>Gracilibacillus</taxon>
    </lineage>
</organism>
<dbReference type="InterPro" id="IPR029063">
    <property type="entry name" value="SAM-dependent_MTases_sf"/>
</dbReference>
<sequence length="242" mass="28233">MSDTTREIYDQLVSTYQNDVDNGSPYNAYYERPAMMEALSCSIKGKRVLDAGCAAGWYAAECVKQGAVVTGVDSSPRMIEVARERLAGKGTFLCHDMQDTLPFEEDSFDVIISSLTLHYLENWTQTFQEFQRVLKPGGIFLFSVHHPFMDFTRFECENYFETTLLKETWHKPTITIDVSFYRRPLQQIIQETTSFFRLEQLIEPKPQEVMREVDEKAYHYLMRNPHFLIVRAVNEKERKHNG</sequence>
<dbReference type="InterPro" id="IPR013216">
    <property type="entry name" value="Methyltransf_11"/>
</dbReference>
<dbReference type="PANTHER" id="PTHR43464">
    <property type="entry name" value="METHYLTRANSFERASE"/>
    <property type="match status" value="1"/>
</dbReference>
<dbReference type="SUPFAM" id="SSF53335">
    <property type="entry name" value="S-adenosyl-L-methionine-dependent methyltransferases"/>
    <property type="match status" value="1"/>
</dbReference>
<proteinExistence type="predicted"/>
<feature type="domain" description="Methyltransferase type 11" evidence="4">
    <location>
        <begin position="49"/>
        <end position="142"/>
    </location>
</feature>
<dbReference type="GO" id="GO:0008168">
    <property type="term" value="F:methyltransferase activity"/>
    <property type="evidence" value="ECO:0007669"/>
    <property type="project" value="UniProtKB-KW"/>
</dbReference>
<dbReference type="RefSeq" id="WP_390195329.1">
    <property type="nucleotide sequence ID" value="NZ_JBHSDV010000001.1"/>
</dbReference>
<keyword evidence="6" id="KW-1185">Reference proteome</keyword>
<protein>
    <submittedName>
        <fullName evidence="5">Class I SAM-dependent methyltransferase</fullName>
        <ecNumber evidence="5">2.1.1.-</ecNumber>
    </submittedName>
</protein>
<dbReference type="EMBL" id="JBHSDV010000001">
    <property type="protein sequence ID" value="MFC4386601.1"/>
    <property type="molecule type" value="Genomic_DNA"/>
</dbReference>
<keyword evidence="1 5" id="KW-0489">Methyltransferase</keyword>
<dbReference type="GO" id="GO:0032259">
    <property type="term" value="P:methylation"/>
    <property type="evidence" value="ECO:0007669"/>
    <property type="project" value="UniProtKB-KW"/>
</dbReference>
<dbReference type="EC" id="2.1.1.-" evidence="5"/>
<gene>
    <name evidence="5" type="ORF">ACFOZ1_02145</name>
</gene>
<dbReference type="Proteomes" id="UP001595880">
    <property type="component" value="Unassembled WGS sequence"/>
</dbReference>
<keyword evidence="3" id="KW-0949">S-adenosyl-L-methionine</keyword>
<dbReference type="Pfam" id="PF08241">
    <property type="entry name" value="Methyltransf_11"/>
    <property type="match status" value="1"/>
</dbReference>
<dbReference type="PANTHER" id="PTHR43464:SF19">
    <property type="entry name" value="UBIQUINONE BIOSYNTHESIS O-METHYLTRANSFERASE, MITOCHONDRIAL"/>
    <property type="match status" value="1"/>
</dbReference>
<evidence type="ECO:0000256" key="3">
    <source>
        <dbReference type="ARBA" id="ARBA00022691"/>
    </source>
</evidence>
<evidence type="ECO:0000259" key="4">
    <source>
        <dbReference type="Pfam" id="PF08241"/>
    </source>
</evidence>
<keyword evidence="2 5" id="KW-0808">Transferase</keyword>
<evidence type="ECO:0000313" key="6">
    <source>
        <dbReference type="Proteomes" id="UP001595880"/>
    </source>
</evidence>
<dbReference type="CDD" id="cd02440">
    <property type="entry name" value="AdoMet_MTases"/>
    <property type="match status" value="1"/>
</dbReference>
<accession>A0ABV8VQ54</accession>
<evidence type="ECO:0000256" key="1">
    <source>
        <dbReference type="ARBA" id="ARBA00022603"/>
    </source>
</evidence>
<evidence type="ECO:0000256" key="2">
    <source>
        <dbReference type="ARBA" id="ARBA00022679"/>
    </source>
</evidence>
<comment type="caution">
    <text evidence="5">The sequence shown here is derived from an EMBL/GenBank/DDBJ whole genome shotgun (WGS) entry which is preliminary data.</text>
</comment>
<name>A0ABV8VQ54_9BACI</name>
<dbReference type="Gene3D" id="3.40.50.150">
    <property type="entry name" value="Vaccinia Virus protein VP39"/>
    <property type="match status" value="1"/>
</dbReference>